<comment type="caution">
    <text evidence="1">The sequence shown here is derived from an EMBL/GenBank/DDBJ whole genome shotgun (WGS) entry which is preliminary data.</text>
</comment>
<keyword evidence="2" id="KW-1185">Reference proteome</keyword>
<gene>
    <name evidence="1" type="ORF">PLEPLA_LOCUS12780</name>
</gene>
<evidence type="ECO:0000313" key="2">
    <source>
        <dbReference type="Proteomes" id="UP001153269"/>
    </source>
</evidence>
<accession>A0A9N7U5Z1</accession>
<evidence type="ECO:0000313" key="1">
    <source>
        <dbReference type="EMBL" id="CAB1424852.1"/>
    </source>
</evidence>
<name>A0A9N7U5Z1_PLEPL</name>
<sequence length="98" mass="10504">MLPLALFSTKVPVGERRALADAARHKPADLPMRAPQLCFGTGFSKLKFPTLSPTTSLADLANPECCESLAMTGSTSGWSPPRHLTQRLWKVGGALPVM</sequence>
<dbReference type="Proteomes" id="UP001153269">
    <property type="component" value="Unassembled WGS sequence"/>
</dbReference>
<dbReference type="EMBL" id="CADEAL010000758">
    <property type="protein sequence ID" value="CAB1424852.1"/>
    <property type="molecule type" value="Genomic_DNA"/>
</dbReference>
<dbReference type="AlphaFoldDB" id="A0A9N7U5Z1"/>
<proteinExistence type="predicted"/>
<reference evidence="1" key="1">
    <citation type="submission" date="2020-03" db="EMBL/GenBank/DDBJ databases">
        <authorList>
            <person name="Weist P."/>
        </authorList>
    </citation>
    <scope>NUCLEOTIDE SEQUENCE</scope>
</reference>
<organism evidence="1 2">
    <name type="scientific">Pleuronectes platessa</name>
    <name type="common">European plaice</name>
    <dbReference type="NCBI Taxonomy" id="8262"/>
    <lineage>
        <taxon>Eukaryota</taxon>
        <taxon>Metazoa</taxon>
        <taxon>Chordata</taxon>
        <taxon>Craniata</taxon>
        <taxon>Vertebrata</taxon>
        <taxon>Euteleostomi</taxon>
        <taxon>Actinopterygii</taxon>
        <taxon>Neopterygii</taxon>
        <taxon>Teleostei</taxon>
        <taxon>Neoteleostei</taxon>
        <taxon>Acanthomorphata</taxon>
        <taxon>Carangaria</taxon>
        <taxon>Pleuronectiformes</taxon>
        <taxon>Pleuronectoidei</taxon>
        <taxon>Pleuronectidae</taxon>
        <taxon>Pleuronectes</taxon>
    </lineage>
</organism>
<protein>
    <submittedName>
        <fullName evidence="1">Uncharacterized protein</fullName>
    </submittedName>
</protein>